<evidence type="ECO:0000256" key="2">
    <source>
        <dbReference type="ARBA" id="ARBA00023015"/>
    </source>
</evidence>
<dbReference type="EMBL" id="JBHSSF010000025">
    <property type="protein sequence ID" value="MFC6177208.1"/>
    <property type="molecule type" value="Genomic_DNA"/>
</dbReference>
<dbReference type="PANTHER" id="PTHR30346:SF0">
    <property type="entry name" value="HCA OPERON TRANSCRIPTIONAL ACTIVATOR HCAR"/>
    <property type="match status" value="1"/>
</dbReference>
<gene>
    <name evidence="6" type="ORF">ACFQAV_10170</name>
</gene>
<dbReference type="PROSITE" id="PS50931">
    <property type="entry name" value="HTH_LYSR"/>
    <property type="match status" value="1"/>
</dbReference>
<evidence type="ECO:0000259" key="5">
    <source>
        <dbReference type="PROSITE" id="PS50931"/>
    </source>
</evidence>
<dbReference type="Pfam" id="PF03466">
    <property type="entry name" value="LysR_substrate"/>
    <property type="match status" value="1"/>
</dbReference>
<feature type="domain" description="HTH lysR-type" evidence="5">
    <location>
        <begin position="1"/>
        <end position="58"/>
    </location>
</feature>
<dbReference type="Gene3D" id="3.40.190.290">
    <property type="match status" value="1"/>
</dbReference>
<dbReference type="SUPFAM" id="SSF53850">
    <property type="entry name" value="Periplasmic binding protein-like II"/>
    <property type="match status" value="1"/>
</dbReference>
<evidence type="ECO:0000256" key="4">
    <source>
        <dbReference type="ARBA" id="ARBA00023163"/>
    </source>
</evidence>
<keyword evidence="7" id="KW-1185">Reference proteome</keyword>
<organism evidence="6 7">
    <name type="scientific">Companilactobacillus huachuanensis</name>
    <dbReference type="NCBI Taxonomy" id="2559914"/>
    <lineage>
        <taxon>Bacteria</taxon>
        <taxon>Bacillati</taxon>
        <taxon>Bacillota</taxon>
        <taxon>Bacilli</taxon>
        <taxon>Lactobacillales</taxon>
        <taxon>Lactobacillaceae</taxon>
        <taxon>Companilactobacillus</taxon>
    </lineage>
</organism>
<evidence type="ECO:0000256" key="1">
    <source>
        <dbReference type="ARBA" id="ARBA00009437"/>
    </source>
</evidence>
<sequence length="294" mass="33714">MDTKQMKAILELSKTLNYSKASKNLFISQPTLTYQIKRAEDELGFMIFNRTHAGVQLTDSGSNFVIELRSIYLSLSDAIEQERNLSNSLGKTLKIGLPNRSSLILLPDAIKKIHRIYPDISIIPIFSKDMGVNRFLDEGTDILFLFGNQIKKTADIQKYPLFRSNVYLVCRKDDELAELENVSAENLNHRKIIIGSEFYDEFRTIRESLTQFESINVRNSPNFASTLIQVSSSEDVALTFGFMNNQNNEFKWIPFKSDIEVPCYLVTHSSDNRKSTKKFINLLQKLYQTSDVPL</sequence>
<comment type="caution">
    <text evidence="6">The sequence shown here is derived from an EMBL/GenBank/DDBJ whole genome shotgun (WGS) entry which is preliminary data.</text>
</comment>
<dbReference type="InterPro" id="IPR000847">
    <property type="entry name" value="LysR_HTH_N"/>
</dbReference>
<proteinExistence type="inferred from homology"/>
<dbReference type="CDD" id="cd05466">
    <property type="entry name" value="PBP2_LTTR_substrate"/>
    <property type="match status" value="1"/>
</dbReference>
<dbReference type="InterPro" id="IPR005119">
    <property type="entry name" value="LysR_subst-bd"/>
</dbReference>
<keyword evidence="2" id="KW-0805">Transcription regulation</keyword>
<dbReference type="Pfam" id="PF00126">
    <property type="entry name" value="HTH_1"/>
    <property type="match status" value="1"/>
</dbReference>
<evidence type="ECO:0000256" key="3">
    <source>
        <dbReference type="ARBA" id="ARBA00023125"/>
    </source>
</evidence>
<dbReference type="InterPro" id="IPR036390">
    <property type="entry name" value="WH_DNA-bd_sf"/>
</dbReference>
<dbReference type="Gene3D" id="1.10.10.10">
    <property type="entry name" value="Winged helix-like DNA-binding domain superfamily/Winged helix DNA-binding domain"/>
    <property type="match status" value="1"/>
</dbReference>
<name>A0ABW1RP74_9LACO</name>
<accession>A0ABW1RP74</accession>
<dbReference type="SUPFAM" id="SSF46785">
    <property type="entry name" value="Winged helix' DNA-binding domain"/>
    <property type="match status" value="1"/>
</dbReference>
<protein>
    <submittedName>
        <fullName evidence="6">LysR substrate-binding domain-containing protein</fullName>
    </submittedName>
</protein>
<comment type="similarity">
    <text evidence="1">Belongs to the LysR transcriptional regulatory family.</text>
</comment>
<dbReference type="Proteomes" id="UP001596288">
    <property type="component" value="Unassembled WGS sequence"/>
</dbReference>
<dbReference type="PANTHER" id="PTHR30346">
    <property type="entry name" value="TRANSCRIPTIONAL DUAL REGULATOR HCAR-RELATED"/>
    <property type="match status" value="1"/>
</dbReference>
<evidence type="ECO:0000313" key="7">
    <source>
        <dbReference type="Proteomes" id="UP001596288"/>
    </source>
</evidence>
<dbReference type="InterPro" id="IPR036388">
    <property type="entry name" value="WH-like_DNA-bd_sf"/>
</dbReference>
<evidence type="ECO:0000313" key="6">
    <source>
        <dbReference type="EMBL" id="MFC6177208.1"/>
    </source>
</evidence>
<dbReference type="RefSeq" id="WP_137612377.1">
    <property type="nucleotide sequence ID" value="NZ_BJDF01000026.1"/>
</dbReference>
<keyword evidence="3" id="KW-0238">DNA-binding</keyword>
<reference evidence="7" key="1">
    <citation type="journal article" date="2019" name="Int. J. Syst. Evol. Microbiol.">
        <title>The Global Catalogue of Microorganisms (GCM) 10K type strain sequencing project: providing services to taxonomists for standard genome sequencing and annotation.</title>
        <authorList>
            <consortium name="The Broad Institute Genomics Platform"/>
            <consortium name="The Broad Institute Genome Sequencing Center for Infectious Disease"/>
            <person name="Wu L."/>
            <person name="Ma J."/>
        </authorList>
    </citation>
    <scope>NUCLEOTIDE SEQUENCE [LARGE SCALE GENOMIC DNA]</scope>
    <source>
        <strain evidence="7">CCM 8927</strain>
    </source>
</reference>
<keyword evidence="4" id="KW-0804">Transcription</keyword>